<dbReference type="InterPro" id="IPR011330">
    <property type="entry name" value="Glyco_hydro/deAcase_b/a-brl"/>
</dbReference>
<dbReference type="AlphaFoldDB" id="D3SMS7"/>
<sequence>MKVLMYHNIDHPPKTSEMKSLYVSPQKFQRQMQILRSMKFRVVEPNRFVEGKRSVMLTFDDGYKDFLEKAYPILKEMNLPAIVFVPAKLVGSYNVWDSYKLGVKKYLMDWEELSFLVKEGIKIGSHTLTHPFLTRISPSEARREIEASKKLLEDKLGIPIDAFCYPYGDYNQEIKKMVAEAGYRYAYTTVEGDWRREDDPLEIKRIYVSGYWTSLRFLLKILI</sequence>
<evidence type="ECO:0000256" key="2">
    <source>
        <dbReference type="ARBA" id="ARBA00022729"/>
    </source>
</evidence>
<dbReference type="GO" id="GO:0016810">
    <property type="term" value="F:hydrolase activity, acting on carbon-nitrogen (but not peptide) bonds"/>
    <property type="evidence" value="ECO:0007669"/>
    <property type="project" value="InterPro"/>
</dbReference>
<dbReference type="InterPro" id="IPR051398">
    <property type="entry name" value="Polysacch_Deacetylase"/>
</dbReference>
<dbReference type="OrthoDB" id="9778320at2"/>
<evidence type="ECO:0000259" key="3">
    <source>
        <dbReference type="PROSITE" id="PS51677"/>
    </source>
</evidence>
<evidence type="ECO:0000313" key="5">
    <source>
        <dbReference type="Proteomes" id="UP000002043"/>
    </source>
</evidence>
<evidence type="ECO:0000313" key="4">
    <source>
        <dbReference type="EMBL" id="ADC90057.1"/>
    </source>
</evidence>
<gene>
    <name evidence="4" type="ordered locus">Thal_1428</name>
</gene>
<organism evidence="4 5">
    <name type="scientific">Thermocrinis albus (strain DSM 14484 / JCM 11386 / HI 11/12)</name>
    <dbReference type="NCBI Taxonomy" id="638303"/>
    <lineage>
        <taxon>Bacteria</taxon>
        <taxon>Pseudomonadati</taxon>
        <taxon>Aquificota</taxon>
        <taxon>Aquificia</taxon>
        <taxon>Aquificales</taxon>
        <taxon>Aquificaceae</taxon>
        <taxon>Thermocrinis</taxon>
    </lineage>
</organism>
<comment type="subcellular location">
    <subcellularLocation>
        <location evidence="1">Secreted</location>
    </subcellularLocation>
</comment>
<evidence type="ECO:0000256" key="1">
    <source>
        <dbReference type="ARBA" id="ARBA00004613"/>
    </source>
</evidence>
<dbReference type="PANTHER" id="PTHR34216:SF3">
    <property type="entry name" value="POLY-BETA-1,6-N-ACETYL-D-GLUCOSAMINE N-DEACETYLASE"/>
    <property type="match status" value="1"/>
</dbReference>
<dbReference type="eggNOG" id="COG0726">
    <property type="taxonomic scope" value="Bacteria"/>
</dbReference>
<dbReference type="GO" id="GO:0005576">
    <property type="term" value="C:extracellular region"/>
    <property type="evidence" value="ECO:0007669"/>
    <property type="project" value="UniProtKB-SubCell"/>
</dbReference>
<dbReference type="PANTHER" id="PTHR34216">
    <property type="match status" value="1"/>
</dbReference>
<dbReference type="Pfam" id="PF01522">
    <property type="entry name" value="Polysacc_deac_1"/>
    <property type="match status" value="1"/>
</dbReference>
<reference evidence="5" key="1">
    <citation type="journal article" date="2010" name="Stand. Genomic Sci.">
        <title>Complete genome sequence of Thermocrinis albus type strain (HI 11/12T).</title>
        <authorList>
            <person name="Wirth R."/>
            <person name="Sikorski J."/>
            <person name="Brambilla E."/>
            <person name="Misra M."/>
            <person name="Lapidus A."/>
            <person name="Copeland A."/>
            <person name="Nolan M."/>
            <person name="Lucas S."/>
            <person name="Chen F."/>
            <person name="Tice H."/>
            <person name="Cheng J.F."/>
            <person name="Han C."/>
            <person name="Detter J.C."/>
            <person name="Tapia R."/>
            <person name="Bruce D."/>
            <person name="Goodwin L."/>
            <person name="Pitluck S."/>
            <person name="Pati A."/>
            <person name="Anderson I."/>
            <person name="Ivanova N."/>
            <person name="Mavromatis K."/>
            <person name="Mikhailova N."/>
            <person name="Chen A."/>
            <person name="Palaniappan K."/>
            <person name="Bilek Y."/>
            <person name="Hader T."/>
            <person name="Land M."/>
            <person name="Hauser L."/>
            <person name="Chang Y.J."/>
            <person name="Jeffries C.D."/>
            <person name="Tindall B.J."/>
            <person name="Rohde M."/>
            <person name="Goker M."/>
            <person name="Bristow J."/>
            <person name="Eisen J.A."/>
            <person name="Markowitz V."/>
            <person name="Hugenholtz P."/>
            <person name="Kyrpides N.C."/>
            <person name="Klenk H.P."/>
        </authorList>
    </citation>
    <scope>NUCLEOTIDE SEQUENCE [LARGE SCALE GENOMIC DNA]</scope>
    <source>
        <strain evidence="5">DSM 14484 / JCM 11386 / HI 11/12</strain>
    </source>
</reference>
<dbReference type="KEGG" id="tal:Thal_1428"/>
<name>D3SMS7_THEAH</name>
<dbReference type="Proteomes" id="UP000002043">
    <property type="component" value="Chromosome"/>
</dbReference>
<keyword evidence="5" id="KW-1185">Reference proteome</keyword>
<dbReference type="InterPro" id="IPR002509">
    <property type="entry name" value="NODB_dom"/>
</dbReference>
<dbReference type="Gene3D" id="3.20.20.370">
    <property type="entry name" value="Glycoside hydrolase/deacetylase"/>
    <property type="match status" value="1"/>
</dbReference>
<dbReference type="CDD" id="cd10918">
    <property type="entry name" value="CE4_NodB_like_5s_6s"/>
    <property type="match status" value="1"/>
</dbReference>
<dbReference type="STRING" id="638303.Thal_1428"/>
<dbReference type="EMBL" id="CP001931">
    <property type="protein sequence ID" value="ADC90057.1"/>
    <property type="molecule type" value="Genomic_DNA"/>
</dbReference>
<proteinExistence type="predicted"/>
<feature type="domain" description="NodB homology" evidence="3">
    <location>
        <begin position="53"/>
        <end position="223"/>
    </location>
</feature>
<dbReference type="HOGENOM" id="CLU_030024_3_3_0"/>
<dbReference type="GO" id="GO:0005975">
    <property type="term" value="P:carbohydrate metabolic process"/>
    <property type="evidence" value="ECO:0007669"/>
    <property type="project" value="InterPro"/>
</dbReference>
<dbReference type="PROSITE" id="PS51677">
    <property type="entry name" value="NODB"/>
    <property type="match status" value="1"/>
</dbReference>
<dbReference type="RefSeq" id="WP_012992463.1">
    <property type="nucleotide sequence ID" value="NC_013894.1"/>
</dbReference>
<dbReference type="SUPFAM" id="SSF88713">
    <property type="entry name" value="Glycoside hydrolase/deacetylase"/>
    <property type="match status" value="1"/>
</dbReference>
<protein>
    <submittedName>
        <fullName evidence="4">Polysaccharide deacetylase</fullName>
    </submittedName>
</protein>
<keyword evidence="2" id="KW-0732">Signal</keyword>
<accession>D3SMS7</accession>